<dbReference type="Pfam" id="PF13560">
    <property type="entry name" value="HTH_31"/>
    <property type="match status" value="1"/>
</dbReference>
<protein>
    <submittedName>
        <fullName evidence="3">Helix-turn-helix transcriptional regulator</fullName>
    </submittedName>
</protein>
<dbReference type="Gene3D" id="1.10.260.40">
    <property type="entry name" value="lambda repressor-like DNA-binding domains"/>
    <property type="match status" value="1"/>
</dbReference>
<dbReference type="InterPro" id="IPR001387">
    <property type="entry name" value="Cro/C1-type_HTH"/>
</dbReference>
<evidence type="ECO:0000256" key="1">
    <source>
        <dbReference type="SAM" id="MobiDB-lite"/>
    </source>
</evidence>
<dbReference type="GO" id="GO:0003677">
    <property type="term" value="F:DNA binding"/>
    <property type="evidence" value="ECO:0007669"/>
    <property type="project" value="InterPro"/>
</dbReference>
<organism evidence="3 4">
    <name type="scientific">Flintibacter faecis</name>
    <dbReference type="NCBI Taxonomy" id="2763047"/>
    <lineage>
        <taxon>Bacteria</taxon>
        <taxon>Bacillati</taxon>
        <taxon>Bacillota</taxon>
        <taxon>Clostridia</taxon>
        <taxon>Eubacteriales</taxon>
        <taxon>Flintibacter</taxon>
    </lineage>
</organism>
<comment type="caution">
    <text evidence="3">The sequence shown here is derived from an EMBL/GenBank/DDBJ whole genome shotgun (WGS) entry which is preliminary data.</text>
</comment>
<keyword evidence="4" id="KW-1185">Reference proteome</keyword>
<evidence type="ECO:0000313" key="4">
    <source>
        <dbReference type="Proteomes" id="UP000602260"/>
    </source>
</evidence>
<evidence type="ECO:0000313" key="3">
    <source>
        <dbReference type="EMBL" id="MBC5716207.1"/>
    </source>
</evidence>
<dbReference type="InterPro" id="IPR010982">
    <property type="entry name" value="Lambda_DNA-bd_dom_sf"/>
</dbReference>
<evidence type="ECO:0000259" key="2">
    <source>
        <dbReference type="PROSITE" id="PS50943"/>
    </source>
</evidence>
<feature type="domain" description="HTH cro/C1-type" evidence="2">
    <location>
        <begin position="8"/>
        <end position="62"/>
    </location>
</feature>
<gene>
    <name evidence="3" type="ORF">H8S55_02525</name>
</gene>
<reference evidence="3" key="1">
    <citation type="submission" date="2020-08" db="EMBL/GenBank/DDBJ databases">
        <title>Genome public.</title>
        <authorList>
            <person name="Liu C."/>
            <person name="Sun Q."/>
        </authorList>
    </citation>
    <scope>NUCLEOTIDE SEQUENCE</scope>
    <source>
        <strain evidence="3">BX5</strain>
    </source>
</reference>
<dbReference type="Proteomes" id="UP000602260">
    <property type="component" value="Unassembled WGS sequence"/>
</dbReference>
<dbReference type="AlphaFoldDB" id="A0A8J6M479"/>
<dbReference type="PROSITE" id="PS50943">
    <property type="entry name" value="HTH_CROC1"/>
    <property type="match status" value="1"/>
</dbReference>
<dbReference type="EMBL" id="JACOPN010000001">
    <property type="protein sequence ID" value="MBC5716207.1"/>
    <property type="molecule type" value="Genomic_DNA"/>
</dbReference>
<dbReference type="SUPFAM" id="SSF47413">
    <property type="entry name" value="lambda repressor-like DNA-binding domains"/>
    <property type="match status" value="1"/>
</dbReference>
<dbReference type="SMART" id="SM00530">
    <property type="entry name" value="HTH_XRE"/>
    <property type="match status" value="1"/>
</dbReference>
<accession>A0A8J6M479</accession>
<dbReference type="RefSeq" id="WP_186877670.1">
    <property type="nucleotide sequence ID" value="NZ_JACOPN010000001.1"/>
</dbReference>
<name>A0A8J6M479_9FIRM</name>
<sequence>MITMAQRIEELRTEKGLSRPALSAALGFPKTAAEKFETGRATPTAEQQKKMADFFGVSLFYLKGESNDKTRQETWMDGDFVDDDEPVRPAPKRAVRPAPQPKSGGGDQGTVFGSLLRTPAFQEMVRETVLEVLRSPEGQELLSRTVRRELDRR</sequence>
<proteinExistence type="predicted"/>
<feature type="region of interest" description="Disordered" evidence="1">
    <location>
        <begin position="72"/>
        <end position="113"/>
    </location>
</feature>
<dbReference type="CDD" id="cd00093">
    <property type="entry name" value="HTH_XRE"/>
    <property type="match status" value="1"/>
</dbReference>